<evidence type="ECO:0000313" key="3">
    <source>
        <dbReference type="EMBL" id="PNT18261.1"/>
    </source>
</evidence>
<keyword evidence="4" id="KW-1185">Reference proteome</keyword>
<evidence type="ECO:0000313" key="4">
    <source>
        <dbReference type="Proteomes" id="UP000006729"/>
    </source>
</evidence>
<keyword evidence="1" id="KW-0649">Protein kinase inhibitor</keyword>
<accession>A0A2K1YZ05</accession>
<organism evidence="3 4">
    <name type="scientific">Populus trichocarpa</name>
    <name type="common">Western balsam poplar</name>
    <name type="synonym">Populus balsamifera subsp. trichocarpa</name>
    <dbReference type="NCBI Taxonomy" id="3694"/>
    <lineage>
        <taxon>Eukaryota</taxon>
        <taxon>Viridiplantae</taxon>
        <taxon>Streptophyta</taxon>
        <taxon>Embryophyta</taxon>
        <taxon>Tracheophyta</taxon>
        <taxon>Spermatophyta</taxon>
        <taxon>Magnoliopsida</taxon>
        <taxon>eudicotyledons</taxon>
        <taxon>Gunneridae</taxon>
        <taxon>Pentapetalae</taxon>
        <taxon>rosids</taxon>
        <taxon>fabids</taxon>
        <taxon>Malpighiales</taxon>
        <taxon>Salicaceae</taxon>
        <taxon>Saliceae</taxon>
        <taxon>Populus</taxon>
    </lineage>
</organism>
<evidence type="ECO:0000256" key="1">
    <source>
        <dbReference type="ARBA" id="ARBA00023013"/>
    </source>
</evidence>
<dbReference type="GO" id="GO:0004860">
    <property type="term" value="F:protein kinase inhibitor activity"/>
    <property type="evidence" value="ECO:0007669"/>
    <property type="project" value="UniProtKB-KW"/>
</dbReference>
<dbReference type="FunCoup" id="A0A2K1YZ05">
    <property type="interactions" value="1"/>
</dbReference>
<dbReference type="OrthoDB" id="662905at2759"/>
<dbReference type="STRING" id="3694.A0A2K1YZ05"/>
<dbReference type="InterPro" id="IPR040389">
    <property type="entry name" value="SMR"/>
</dbReference>
<keyword evidence="2" id="KW-0131">Cell cycle</keyword>
<reference evidence="3 4" key="1">
    <citation type="journal article" date="2006" name="Science">
        <title>The genome of black cottonwood, Populus trichocarpa (Torr. &amp; Gray).</title>
        <authorList>
            <person name="Tuskan G.A."/>
            <person name="Difazio S."/>
            <person name="Jansson S."/>
            <person name="Bohlmann J."/>
            <person name="Grigoriev I."/>
            <person name="Hellsten U."/>
            <person name="Putnam N."/>
            <person name="Ralph S."/>
            <person name="Rombauts S."/>
            <person name="Salamov A."/>
            <person name="Schein J."/>
            <person name="Sterck L."/>
            <person name="Aerts A."/>
            <person name="Bhalerao R.R."/>
            <person name="Bhalerao R.P."/>
            <person name="Blaudez D."/>
            <person name="Boerjan W."/>
            <person name="Brun A."/>
            <person name="Brunner A."/>
            <person name="Busov V."/>
            <person name="Campbell M."/>
            <person name="Carlson J."/>
            <person name="Chalot M."/>
            <person name="Chapman J."/>
            <person name="Chen G.L."/>
            <person name="Cooper D."/>
            <person name="Coutinho P.M."/>
            <person name="Couturier J."/>
            <person name="Covert S."/>
            <person name="Cronk Q."/>
            <person name="Cunningham R."/>
            <person name="Davis J."/>
            <person name="Degroeve S."/>
            <person name="Dejardin A."/>
            <person name="Depamphilis C."/>
            <person name="Detter J."/>
            <person name="Dirks B."/>
            <person name="Dubchak I."/>
            <person name="Duplessis S."/>
            <person name="Ehlting J."/>
            <person name="Ellis B."/>
            <person name="Gendler K."/>
            <person name="Goodstein D."/>
            <person name="Gribskov M."/>
            <person name="Grimwood J."/>
            <person name="Groover A."/>
            <person name="Gunter L."/>
            <person name="Hamberger B."/>
            <person name="Heinze B."/>
            <person name="Helariutta Y."/>
            <person name="Henrissat B."/>
            <person name="Holligan D."/>
            <person name="Holt R."/>
            <person name="Huang W."/>
            <person name="Islam-Faridi N."/>
            <person name="Jones S."/>
            <person name="Jones-Rhoades M."/>
            <person name="Jorgensen R."/>
            <person name="Joshi C."/>
            <person name="Kangasjarvi J."/>
            <person name="Karlsson J."/>
            <person name="Kelleher C."/>
            <person name="Kirkpatrick R."/>
            <person name="Kirst M."/>
            <person name="Kohler A."/>
            <person name="Kalluri U."/>
            <person name="Larimer F."/>
            <person name="Leebens-Mack J."/>
            <person name="Leple J.C."/>
            <person name="Locascio P."/>
            <person name="Lou Y."/>
            <person name="Lucas S."/>
            <person name="Martin F."/>
            <person name="Montanini B."/>
            <person name="Napoli C."/>
            <person name="Nelson D.R."/>
            <person name="Nelson C."/>
            <person name="Nieminen K."/>
            <person name="Nilsson O."/>
            <person name="Pereda V."/>
            <person name="Peter G."/>
            <person name="Philippe R."/>
            <person name="Pilate G."/>
            <person name="Poliakov A."/>
            <person name="Razumovskaya J."/>
            <person name="Richardson P."/>
            <person name="Rinaldi C."/>
            <person name="Ritland K."/>
            <person name="Rouze P."/>
            <person name="Ryaboy D."/>
            <person name="Schmutz J."/>
            <person name="Schrader J."/>
            <person name="Segerman B."/>
            <person name="Shin H."/>
            <person name="Siddiqui A."/>
            <person name="Sterky F."/>
            <person name="Terry A."/>
            <person name="Tsai C.J."/>
            <person name="Uberbacher E."/>
            <person name="Unneberg P."/>
            <person name="Vahala J."/>
            <person name="Wall K."/>
            <person name="Wessler S."/>
            <person name="Yang G."/>
            <person name="Yin T."/>
            <person name="Douglas C."/>
            <person name="Marra M."/>
            <person name="Sandberg G."/>
            <person name="Van de Peer Y."/>
            <person name="Rokhsar D."/>
        </authorList>
    </citation>
    <scope>NUCLEOTIDE SEQUENCE [LARGE SCALE GENOMIC DNA]</scope>
    <source>
        <strain evidence="4">cv. Nisqually</strain>
    </source>
</reference>
<protein>
    <submittedName>
        <fullName evidence="3">Uncharacterized protein</fullName>
    </submittedName>
</protein>
<dbReference type="EMBL" id="CM009299">
    <property type="protein sequence ID" value="PNT18261.1"/>
    <property type="molecule type" value="Genomic_DNA"/>
</dbReference>
<dbReference type="PANTHER" id="PTHR33142">
    <property type="entry name" value="CYCLIN-DEPENDENT PROTEIN KINASE INHIBITOR SMR13"/>
    <property type="match status" value="1"/>
</dbReference>
<dbReference type="Proteomes" id="UP000006729">
    <property type="component" value="Chromosome 10"/>
</dbReference>
<dbReference type="AlphaFoldDB" id="A0A2K1YZ05"/>
<dbReference type="InParanoid" id="A0A2K1YZ05"/>
<dbReference type="GO" id="GO:0032875">
    <property type="term" value="P:regulation of DNA endoreduplication"/>
    <property type="evidence" value="ECO:0007669"/>
    <property type="project" value="InterPro"/>
</dbReference>
<evidence type="ECO:0000256" key="2">
    <source>
        <dbReference type="ARBA" id="ARBA00023306"/>
    </source>
</evidence>
<proteinExistence type="predicted"/>
<name>A0A2K1YZ05_POPTR</name>
<dbReference type="Gramene" id="Potri.010G231700.1.v4.1">
    <property type="protein sequence ID" value="Potri.010G231700.1.v4.1"/>
    <property type="gene ID" value="Potri.010G231700.v4.1"/>
</dbReference>
<dbReference type="PANTHER" id="PTHR33142:SF13">
    <property type="entry name" value="CYCLIN-DEPENDENT PROTEIN KINASE INHIBITOR SMR1"/>
    <property type="match status" value="1"/>
</dbReference>
<dbReference type="OMA" id="CEVIMNR"/>
<gene>
    <name evidence="3" type="ORF">POPTR_010G231700</name>
</gene>
<sequence>MSSDQELFQNLPKLGLKVIKTTRNDDGEDDDCEQYECCTPTSAQHKIPALLTCPPAPKKPPRSPDSCKRKLSNLHFFEVMNREEVDLFFRSSKKVGFASGVVA</sequence>